<reference evidence="4 5" key="1">
    <citation type="journal article" date="2020" name="G3 (Bethesda)">
        <title>Improved Reference Genome for Cyclotella cryptica CCMP332, a Model for Cell Wall Morphogenesis, Salinity Adaptation, and Lipid Production in Diatoms (Bacillariophyta).</title>
        <authorList>
            <person name="Roberts W.R."/>
            <person name="Downey K.M."/>
            <person name="Ruck E.C."/>
            <person name="Traller J.C."/>
            <person name="Alverson A.J."/>
        </authorList>
    </citation>
    <scope>NUCLEOTIDE SEQUENCE [LARGE SCALE GENOMIC DNA]</scope>
    <source>
        <strain evidence="4 5">CCMP332</strain>
    </source>
</reference>
<feature type="domain" description="DDE Tnp4" evidence="3">
    <location>
        <begin position="224"/>
        <end position="309"/>
    </location>
</feature>
<gene>
    <name evidence="4" type="ORF">HJC23_001869</name>
</gene>
<comment type="caution">
    <text evidence="4">The sequence shown here is derived from an EMBL/GenBank/DDBJ whole genome shotgun (WGS) entry which is preliminary data.</text>
</comment>
<dbReference type="Proteomes" id="UP001516023">
    <property type="component" value="Unassembled WGS sequence"/>
</dbReference>
<accession>A0ABD3Q0D7</accession>
<name>A0ABD3Q0D7_9STRA</name>
<dbReference type="InterPro" id="IPR027806">
    <property type="entry name" value="HARBI1_dom"/>
</dbReference>
<organism evidence="4 5">
    <name type="scientific">Cyclotella cryptica</name>
    <dbReference type="NCBI Taxonomy" id="29204"/>
    <lineage>
        <taxon>Eukaryota</taxon>
        <taxon>Sar</taxon>
        <taxon>Stramenopiles</taxon>
        <taxon>Ochrophyta</taxon>
        <taxon>Bacillariophyta</taxon>
        <taxon>Coscinodiscophyceae</taxon>
        <taxon>Thalassiosirophycidae</taxon>
        <taxon>Stephanodiscales</taxon>
        <taxon>Stephanodiscaceae</taxon>
        <taxon>Cyclotella</taxon>
    </lineage>
</organism>
<keyword evidence="5" id="KW-1185">Reference proteome</keyword>
<dbReference type="EMBL" id="JABMIG020000091">
    <property type="protein sequence ID" value="KAL3793421.1"/>
    <property type="molecule type" value="Genomic_DNA"/>
</dbReference>
<sequence length="429" mass="48774">MIVHQDVDVHHALERTRHSANALETLEQLTNMEQWNNQMRKEQLDHSRMSWRDHAQQLIHEGLFVNEYTMSYEAHSELVEILCPYLQRKECYSRISEPIAVEHMVAAGLRHLQGGRIKDARHIVKCSRAACYAMVIDVVNSAPELAPKMLMNGGQLMRAFGAEALTTQWVELLLLLTDSSSDVIGRVQKKLTIQILITPAITNRSTNDIVSYALAESLKVMIDSLPPGLYFLADAAFRLGEKLLTPFVGPQRHRNPYNDAYYFYLSQLRIRVEMAFGRLVNKFRILSGKINGRLSRVSAILTACARLHNYIIQRDGPCDEMTVGMSTSEEETFLQIRPDNTAPLGMSYLPTIPDASYIFDTKDGNSHTRAEIVEFLSRNSLQRPVHNLLRRRRELAAEQQQKAMDAGWVFSQNGVGEVYAVAREYISPN</sequence>
<evidence type="ECO:0000259" key="3">
    <source>
        <dbReference type="Pfam" id="PF13359"/>
    </source>
</evidence>
<keyword evidence="2" id="KW-0479">Metal-binding</keyword>
<protein>
    <recommendedName>
        <fullName evidence="3">DDE Tnp4 domain-containing protein</fullName>
    </recommendedName>
</protein>
<evidence type="ECO:0000256" key="2">
    <source>
        <dbReference type="ARBA" id="ARBA00022723"/>
    </source>
</evidence>
<dbReference type="AlphaFoldDB" id="A0ABD3Q0D7"/>
<evidence type="ECO:0000313" key="4">
    <source>
        <dbReference type="EMBL" id="KAL3793421.1"/>
    </source>
</evidence>
<evidence type="ECO:0000313" key="5">
    <source>
        <dbReference type="Proteomes" id="UP001516023"/>
    </source>
</evidence>
<dbReference type="GO" id="GO:0046872">
    <property type="term" value="F:metal ion binding"/>
    <property type="evidence" value="ECO:0007669"/>
    <property type="project" value="UniProtKB-KW"/>
</dbReference>
<proteinExistence type="predicted"/>
<evidence type="ECO:0000256" key="1">
    <source>
        <dbReference type="ARBA" id="ARBA00001968"/>
    </source>
</evidence>
<comment type="cofactor">
    <cofactor evidence="1">
        <name>a divalent metal cation</name>
        <dbReference type="ChEBI" id="CHEBI:60240"/>
    </cofactor>
</comment>
<dbReference type="Pfam" id="PF13359">
    <property type="entry name" value="DDE_Tnp_4"/>
    <property type="match status" value="1"/>
</dbReference>